<dbReference type="EMBL" id="JACVVK020000294">
    <property type="protein sequence ID" value="KAK7479830.1"/>
    <property type="molecule type" value="Genomic_DNA"/>
</dbReference>
<gene>
    <name evidence="4" type="ORF">BaRGS_00028910</name>
</gene>
<evidence type="ECO:0000259" key="3">
    <source>
        <dbReference type="PROSITE" id="PS50001"/>
    </source>
</evidence>
<evidence type="ECO:0000313" key="4">
    <source>
        <dbReference type="EMBL" id="KAK7479830.1"/>
    </source>
</evidence>
<evidence type="ECO:0000256" key="1">
    <source>
        <dbReference type="ARBA" id="ARBA00022999"/>
    </source>
</evidence>
<comment type="caution">
    <text evidence="4">The sequence shown here is derived from an EMBL/GenBank/DDBJ whole genome shotgun (WGS) entry which is preliminary data.</text>
</comment>
<proteinExistence type="predicted"/>
<dbReference type="Pfam" id="PF00017">
    <property type="entry name" value="SH2"/>
    <property type="match status" value="2"/>
</dbReference>
<dbReference type="InterPro" id="IPR000980">
    <property type="entry name" value="SH2"/>
</dbReference>
<feature type="domain" description="SH2" evidence="3">
    <location>
        <begin position="219"/>
        <end position="321"/>
    </location>
</feature>
<feature type="non-terminal residue" evidence="4">
    <location>
        <position position="1"/>
    </location>
</feature>
<dbReference type="PANTHER" id="PTHR10155">
    <property type="entry name" value="PHOSPHATIDYLINOSITOL 3-KINASE REGULATORY SUBUNIT"/>
    <property type="match status" value="1"/>
</dbReference>
<dbReference type="SMART" id="SM00252">
    <property type="entry name" value="SH2"/>
    <property type="match status" value="2"/>
</dbReference>
<name>A0ABD0JZ16_9CAEN</name>
<keyword evidence="5" id="KW-1185">Reference proteome</keyword>
<dbReference type="Proteomes" id="UP001519460">
    <property type="component" value="Unassembled WGS sequence"/>
</dbReference>
<evidence type="ECO:0000256" key="2">
    <source>
        <dbReference type="PROSITE-ProRule" id="PRU00191"/>
    </source>
</evidence>
<sequence>DTNGDDSEAIEKQPWYWGSIPSDDASEIVQAGEPGQFLVRDSATPGNYTLVIRTENRARCVRIFRWDDHYGFAPDRCTFPSVTALVSQLLKCPGILQENYPHLRIERPLCKDRHPAQGSTSDMLRQLVCKTKECITQHHSYATLLCRRKMASKELLACERGIKSLHVVLSVYEDHIDVHAEIIKNLSVEEAKRLVEDMEIDREYLDLLLREETDVDVTYLNPNFWRVTCDRHGAEKLLADKVPGTFLVRPRNEGYVLSVRNFFTNSVETCHCVIHHDSRYGYGFHPHYCIFASVEELVIKHRAVSLGFYNEKLNVCLTNPVNYTGGPERTLNLGEREDSSTDI</sequence>
<accession>A0ABD0JZ16</accession>
<dbReference type="SUPFAM" id="SSF55550">
    <property type="entry name" value="SH2 domain"/>
    <property type="match status" value="2"/>
</dbReference>
<reference evidence="4 5" key="1">
    <citation type="journal article" date="2023" name="Sci. Data">
        <title>Genome assembly of the Korean intertidal mud-creeper Batillaria attramentaria.</title>
        <authorList>
            <person name="Patra A.K."/>
            <person name="Ho P.T."/>
            <person name="Jun S."/>
            <person name="Lee S.J."/>
            <person name="Kim Y."/>
            <person name="Won Y.J."/>
        </authorList>
    </citation>
    <scope>NUCLEOTIDE SEQUENCE [LARGE SCALE GENOMIC DNA]</scope>
    <source>
        <strain evidence="4">Wonlab-2016</strain>
    </source>
</reference>
<feature type="domain" description="SH2" evidence="3">
    <location>
        <begin position="15"/>
        <end position="109"/>
    </location>
</feature>
<dbReference type="PRINTS" id="PR00401">
    <property type="entry name" value="SH2DOMAIN"/>
</dbReference>
<evidence type="ECO:0000313" key="5">
    <source>
        <dbReference type="Proteomes" id="UP001519460"/>
    </source>
</evidence>
<dbReference type="PANTHER" id="PTHR10155:SF0">
    <property type="entry name" value="SUPPRESSOR OF CYTOKINE SIGNALING AT 36E, ISOFORM D"/>
    <property type="match status" value="1"/>
</dbReference>
<dbReference type="Gene3D" id="3.30.505.10">
    <property type="entry name" value="SH2 domain"/>
    <property type="match status" value="2"/>
</dbReference>
<organism evidence="4 5">
    <name type="scientific">Batillaria attramentaria</name>
    <dbReference type="NCBI Taxonomy" id="370345"/>
    <lineage>
        <taxon>Eukaryota</taxon>
        <taxon>Metazoa</taxon>
        <taxon>Spiralia</taxon>
        <taxon>Lophotrochozoa</taxon>
        <taxon>Mollusca</taxon>
        <taxon>Gastropoda</taxon>
        <taxon>Caenogastropoda</taxon>
        <taxon>Sorbeoconcha</taxon>
        <taxon>Cerithioidea</taxon>
        <taxon>Batillariidae</taxon>
        <taxon>Batillaria</taxon>
    </lineage>
</organism>
<dbReference type="AlphaFoldDB" id="A0ABD0JZ16"/>
<protein>
    <recommendedName>
        <fullName evidence="3">SH2 domain-containing protein</fullName>
    </recommendedName>
</protein>
<dbReference type="InterPro" id="IPR036860">
    <property type="entry name" value="SH2_dom_sf"/>
</dbReference>
<keyword evidence="1 2" id="KW-0727">SH2 domain</keyword>
<dbReference type="PROSITE" id="PS50001">
    <property type="entry name" value="SH2"/>
    <property type="match status" value="2"/>
</dbReference>